<proteinExistence type="predicted"/>
<evidence type="ECO:0000256" key="2">
    <source>
        <dbReference type="SAM" id="MobiDB-lite"/>
    </source>
</evidence>
<protein>
    <submittedName>
        <fullName evidence="3">Uncharacterized protein</fullName>
    </submittedName>
</protein>
<evidence type="ECO:0000256" key="1">
    <source>
        <dbReference type="SAM" id="Coils"/>
    </source>
</evidence>
<keyword evidence="1" id="KW-0175">Coiled coil</keyword>
<dbReference type="Proteomes" id="UP001165080">
    <property type="component" value="Unassembled WGS sequence"/>
</dbReference>
<comment type="caution">
    <text evidence="3">The sequence shown here is derived from an EMBL/GenBank/DDBJ whole genome shotgun (WGS) entry which is preliminary data.</text>
</comment>
<feature type="coiled-coil region" evidence="1">
    <location>
        <begin position="31"/>
        <end position="65"/>
    </location>
</feature>
<feature type="region of interest" description="Disordered" evidence="2">
    <location>
        <begin position="188"/>
        <end position="276"/>
    </location>
</feature>
<sequence>MKPAKELSAQLSARLAPADGSIDGKRGGSDYSKLRGIIRSQKDQIQTLENEVAHFQSRLHRIEDGHRLELNRLKKEVEYHKRLRQASDQRSYELEDKLGRLQQQHQQQQVAARQLPSHDDEKDSLILQSQLLISKNSELGTKVKMLESQLTQLEELKAALESALNASYCERDELAAELELALARLHHQSRQRPLEAEPSLEADGETECEWLVEGEASEGKAGLDDGPGHGGGGDANGDGGKGGGGSSSGGGGGGGGGEGQGSGLAAGDGGEQASVS</sequence>
<feature type="region of interest" description="Disordered" evidence="2">
    <location>
        <begin position="100"/>
        <end position="120"/>
    </location>
</feature>
<keyword evidence="4" id="KW-1185">Reference proteome</keyword>
<evidence type="ECO:0000313" key="4">
    <source>
        <dbReference type="Proteomes" id="UP001165080"/>
    </source>
</evidence>
<organism evidence="3 4">
    <name type="scientific">Pleodorina starrii</name>
    <dbReference type="NCBI Taxonomy" id="330485"/>
    <lineage>
        <taxon>Eukaryota</taxon>
        <taxon>Viridiplantae</taxon>
        <taxon>Chlorophyta</taxon>
        <taxon>core chlorophytes</taxon>
        <taxon>Chlorophyceae</taxon>
        <taxon>CS clade</taxon>
        <taxon>Chlamydomonadales</taxon>
        <taxon>Volvocaceae</taxon>
        <taxon>Pleodorina</taxon>
    </lineage>
</organism>
<feature type="compositionally biased region" description="Gly residues" evidence="2">
    <location>
        <begin position="228"/>
        <end position="270"/>
    </location>
</feature>
<dbReference type="AlphaFoldDB" id="A0A9W6F4W1"/>
<gene>
    <name evidence="3" type="primary">PLEST002853</name>
    <name evidence="3" type="ORF">PLESTB_001042600</name>
</gene>
<reference evidence="3 4" key="1">
    <citation type="journal article" date="2023" name="Commun. Biol.">
        <title>Reorganization of the ancestral sex-determining regions during the evolution of trioecy in Pleodorina starrii.</title>
        <authorList>
            <person name="Takahashi K."/>
            <person name="Suzuki S."/>
            <person name="Kawai-Toyooka H."/>
            <person name="Yamamoto K."/>
            <person name="Hamaji T."/>
            <person name="Ootsuki R."/>
            <person name="Yamaguchi H."/>
            <person name="Kawachi M."/>
            <person name="Higashiyama T."/>
            <person name="Nozaki H."/>
        </authorList>
    </citation>
    <scope>NUCLEOTIDE SEQUENCE [LARGE SCALE GENOMIC DNA]</scope>
    <source>
        <strain evidence="3 4">NIES-4479</strain>
    </source>
</reference>
<feature type="coiled-coil region" evidence="1">
    <location>
        <begin position="136"/>
        <end position="166"/>
    </location>
</feature>
<evidence type="ECO:0000313" key="3">
    <source>
        <dbReference type="EMBL" id="GLC55905.1"/>
    </source>
</evidence>
<feature type="compositionally biased region" description="Acidic residues" evidence="2">
    <location>
        <begin position="198"/>
        <end position="216"/>
    </location>
</feature>
<dbReference type="EMBL" id="BRXU01000014">
    <property type="protein sequence ID" value="GLC55905.1"/>
    <property type="molecule type" value="Genomic_DNA"/>
</dbReference>
<accession>A0A9W6F4W1</accession>
<feature type="compositionally biased region" description="Basic and acidic residues" evidence="2">
    <location>
        <begin position="217"/>
        <end position="227"/>
    </location>
</feature>
<name>A0A9W6F4W1_9CHLO</name>